<evidence type="ECO:0000313" key="5">
    <source>
        <dbReference type="Proteomes" id="UP001501570"/>
    </source>
</evidence>
<proteinExistence type="predicted"/>
<comment type="caution">
    <text evidence="4">The sequence shown here is derived from an EMBL/GenBank/DDBJ whole genome shotgun (WGS) entry which is preliminary data.</text>
</comment>
<dbReference type="InterPro" id="IPR013595">
    <property type="entry name" value="Pept_S33_TAP-like_C"/>
</dbReference>
<reference evidence="5" key="1">
    <citation type="journal article" date="2019" name="Int. J. Syst. Evol. Microbiol.">
        <title>The Global Catalogue of Microorganisms (GCM) 10K type strain sequencing project: providing services to taxonomists for standard genome sequencing and annotation.</title>
        <authorList>
            <consortium name="The Broad Institute Genomics Platform"/>
            <consortium name="The Broad Institute Genome Sequencing Center for Infectious Disease"/>
            <person name="Wu L."/>
            <person name="Ma J."/>
        </authorList>
    </citation>
    <scope>NUCLEOTIDE SEQUENCE [LARGE SCALE GENOMIC DNA]</scope>
    <source>
        <strain evidence="5">JCM 18304</strain>
    </source>
</reference>
<feature type="domain" description="Peptidase S33 tripeptidyl aminopeptidase-like C-terminal" evidence="3">
    <location>
        <begin position="441"/>
        <end position="535"/>
    </location>
</feature>
<dbReference type="PANTHER" id="PTHR43798:SF27">
    <property type="entry name" value="HYDROLASE ALPHA_BETA HYDROLASE FOLD FAMILY"/>
    <property type="match status" value="1"/>
</dbReference>
<dbReference type="GO" id="GO:0016787">
    <property type="term" value="F:hydrolase activity"/>
    <property type="evidence" value="ECO:0007669"/>
    <property type="project" value="UniProtKB-KW"/>
</dbReference>
<sequence>MESPVNLPGKALSRRGWSTRRGRLRTVTVVATAAAVVTVGATSGFAAQARAQPGQPASATSRSSCPELPGVQSNCGTIEVPLDRADPAAGQTAIRYLLLRHRGTGKSAGTVALNEGGPGIAWIPALAQQPQAFLAEFGAILNTHDLLLMDPRGTGGSGPRQCRALSITSIPSVRSQLVDAVAACGRELGTDTRFYTTAATADDLDAVRAHLGIGKLDLLGESYGTYLMTVYAGRHPERVHSVILSSAMPLDLDMWQRTNAQAMRRAIDLMCQRSGGTCDGNRVLADLGTLADRLHTRPVPYNAPDGPRTMDDTALAAITYDLVGVRDQMGQLPGMVTAALHGDYAPLTTAAAAVFPPPPSDQAPRQAGPSTPPTGSTSSDGQAADQVYGLVTWASVSCNDYPTLWDRRAPVPTRTHQYDQARDRLNQATFAPFTPQAWTDGIYNAGNFCLRWPDRDVAAQATDLPLPNVPVLVLSGDLDANTPTADGRAAAQQYPHAQLIEVPNTGHVPEADPQANSCVTGLQSEFLATGKVTDTGCLATIPPISVQ</sequence>
<dbReference type="PANTHER" id="PTHR43798">
    <property type="entry name" value="MONOACYLGLYCEROL LIPASE"/>
    <property type="match status" value="1"/>
</dbReference>
<dbReference type="Pfam" id="PF08386">
    <property type="entry name" value="Abhydrolase_4"/>
    <property type="match status" value="1"/>
</dbReference>
<keyword evidence="5" id="KW-1185">Reference proteome</keyword>
<dbReference type="Proteomes" id="UP001501570">
    <property type="component" value="Unassembled WGS sequence"/>
</dbReference>
<dbReference type="InterPro" id="IPR000073">
    <property type="entry name" value="AB_hydrolase_1"/>
</dbReference>
<evidence type="ECO:0000313" key="4">
    <source>
        <dbReference type="EMBL" id="GAA5186779.1"/>
    </source>
</evidence>
<gene>
    <name evidence="4" type="ORF">GCM10023322_33770</name>
</gene>
<dbReference type="Pfam" id="PF00561">
    <property type="entry name" value="Abhydrolase_1"/>
    <property type="match status" value="1"/>
</dbReference>
<name>A0ABP9RU08_9ACTN</name>
<dbReference type="Gene3D" id="3.40.50.1820">
    <property type="entry name" value="alpha/beta hydrolase"/>
    <property type="match status" value="1"/>
</dbReference>
<protein>
    <submittedName>
        <fullName evidence="4">Alpha/beta fold hydrolase</fullName>
    </submittedName>
</protein>
<dbReference type="EMBL" id="BAABJQ010000008">
    <property type="protein sequence ID" value="GAA5186779.1"/>
    <property type="molecule type" value="Genomic_DNA"/>
</dbReference>
<evidence type="ECO:0000259" key="2">
    <source>
        <dbReference type="Pfam" id="PF00561"/>
    </source>
</evidence>
<dbReference type="InterPro" id="IPR029058">
    <property type="entry name" value="AB_hydrolase_fold"/>
</dbReference>
<feature type="region of interest" description="Disordered" evidence="1">
    <location>
        <begin position="352"/>
        <end position="382"/>
    </location>
</feature>
<organism evidence="4 5">
    <name type="scientific">Rugosimonospora acidiphila</name>
    <dbReference type="NCBI Taxonomy" id="556531"/>
    <lineage>
        <taxon>Bacteria</taxon>
        <taxon>Bacillati</taxon>
        <taxon>Actinomycetota</taxon>
        <taxon>Actinomycetes</taxon>
        <taxon>Micromonosporales</taxon>
        <taxon>Micromonosporaceae</taxon>
        <taxon>Rugosimonospora</taxon>
    </lineage>
</organism>
<feature type="domain" description="AB hydrolase-1" evidence="2">
    <location>
        <begin position="116"/>
        <end position="260"/>
    </location>
</feature>
<dbReference type="SUPFAM" id="SSF53474">
    <property type="entry name" value="alpha/beta-Hydrolases"/>
    <property type="match status" value="2"/>
</dbReference>
<accession>A0ABP9RU08</accession>
<dbReference type="InterPro" id="IPR050266">
    <property type="entry name" value="AB_hydrolase_sf"/>
</dbReference>
<dbReference type="RefSeq" id="WP_345630610.1">
    <property type="nucleotide sequence ID" value="NZ_BAABJQ010000008.1"/>
</dbReference>
<keyword evidence="4" id="KW-0378">Hydrolase</keyword>
<evidence type="ECO:0000256" key="1">
    <source>
        <dbReference type="SAM" id="MobiDB-lite"/>
    </source>
</evidence>
<evidence type="ECO:0000259" key="3">
    <source>
        <dbReference type="Pfam" id="PF08386"/>
    </source>
</evidence>